<dbReference type="OrthoDB" id="5295702at2"/>
<protein>
    <recommendedName>
        <fullName evidence="2">NAD-dependent epimerase/dehydratase domain-containing protein</fullName>
    </recommendedName>
</protein>
<dbReference type="Gene3D" id="3.40.50.720">
    <property type="entry name" value="NAD(P)-binding Rossmann-like Domain"/>
    <property type="match status" value="1"/>
</dbReference>
<organism evidence="3 4">
    <name type="scientific">Candidatus Avelusimicrobium gallicola</name>
    <dbReference type="NCBI Taxonomy" id="2562704"/>
    <lineage>
        <taxon>Bacteria</taxon>
        <taxon>Pseudomonadati</taxon>
        <taxon>Elusimicrobiota</taxon>
        <taxon>Elusimicrobia</taxon>
        <taxon>Elusimicrobiales</taxon>
        <taxon>Elusimicrobiaceae</taxon>
        <taxon>Candidatus Avelusimicrobium</taxon>
    </lineage>
</organism>
<dbReference type="Proteomes" id="UP000196368">
    <property type="component" value="Unassembled WGS sequence"/>
</dbReference>
<dbReference type="InterPro" id="IPR036291">
    <property type="entry name" value="NAD(P)-bd_dom_sf"/>
</dbReference>
<gene>
    <name evidence="3" type="ORF">B5F75_00125</name>
</gene>
<dbReference type="AlphaFoldDB" id="A0A1Y4DDM6"/>
<comment type="caution">
    <text evidence="3">The sequence shown here is derived from an EMBL/GenBank/DDBJ whole genome shotgun (WGS) entry which is preliminary data.</text>
</comment>
<reference evidence="4" key="1">
    <citation type="submission" date="2017-04" db="EMBL/GenBank/DDBJ databases">
        <title>Function of individual gut microbiota members based on whole genome sequencing of pure cultures obtained from chicken caecum.</title>
        <authorList>
            <person name="Medvecky M."/>
            <person name="Cejkova D."/>
            <person name="Polansky O."/>
            <person name="Karasova D."/>
            <person name="Kubasova T."/>
            <person name="Cizek A."/>
            <person name="Rychlik I."/>
        </authorList>
    </citation>
    <scope>NUCLEOTIDE SEQUENCE [LARGE SCALE GENOMIC DNA]</scope>
    <source>
        <strain evidence="4">An273</strain>
    </source>
</reference>
<evidence type="ECO:0000256" key="1">
    <source>
        <dbReference type="ARBA" id="ARBA00007637"/>
    </source>
</evidence>
<feature type="domain" description="NAD-dependent epimerase/dehydratase" evidence="2">
    <location>
        <begin position="4"/>
        <end position="225"/>
    </location>
</feature>
<dbReference type="PANTHER" id="PTHR43000">
    <property type="entry name" value="DTDP-D-GLUCOSE 4,6-DEHYDRATASE-RELATED"/>
    <property type="match status" value="1"/>
</dbReference>
<proteinExistence type="inferred from homology"/>
<evidence type="ECO:0000259" key="2">
    <source>
        <dbReference type="Pfam" id="PF01370"/>
    </source>
</evidence>
<accession>A0A1Y4DDM6</accession>
<dbReference type="SUPFAM" id="SSF51735">
    <property type="entry name" value="NAD(P)-binding Rossmann-fold domains"/>
    <property type="match status" value="1"/>
</dbReference>
<name>A0A1Y4DDM6_9BACT</name>
<dbReference type="RefSeq" id="WP_087286155.1">
    <property type="nucleotide sequence ID" value="NZ_NFJD01000001.1"/>
</dbReference>
<evidence type="ECO:0000313" key="3">
    <source>
        <dbReference type="EMBL" id="OUO57224.1"/>
    </source>
</evidence>
<keyword evidence="4" id="KW-1185">Reference proteome</keyword>
<dbReference type="Pfam" id="PF01370">
    <property type="entry name" value="Epimerase"/>
    <property type="match status" value="1"/>
</dbReference>
<dbReference type="InterPro" id="IPR001509">
    <property type="entry name" value="Epimerase_deHydtase"/>
</dbReference>
<comment type="similarity">
    <text evidence="1">Belongs to the NAD(P)-dependent epimerase/dehydratase family.</text>
</comment>
<dbReference type="EMBL" id="NFJD01000001">
    <property type="protein sequence ID" value="OUO57224.1"/>
    <property type="molecule type" value="Genomic_DNA"/>
</dbReference>
<sequence>MKKVLITGASGFIGRQVTKQMIARGYTVYAPSLAPTLPAQEGLIQHELDFFKPGALSDYLKEHQFENLIHLAWYVGPKCHMHPGNVQWLCLSLEMLKTFIENGGKKFLGAGSVSEYDFSYGLLREDKTPLNNPSLYGQSKAALYKVGSSLCRQAGIDFKWARIFNLYGPYERAARLMPSVICSMLKGEDVKVSPCTKFLDYLHVEDTARGIAMLFDSPVTGAVNIASGQPVQLRVMVEEMARLTGFKGKILWGALEENFADPVLAGANERLTKEVGWKPNYTLTSGLEQTINWWKEHLK</sequence>
<evidence type="ECO:0000313" key="4">
    <source>
        <dbReference type="Proteomes" id="UP000196368"/>
    </source>
</evidence>